<proteinExistence type="predicted"/>
<evidence type="ECO:0000259" key="1">
    <source>
        <dbReference type="Pfam" id="PF20167"/>
    </source>
</evidence>
<accession>A0A9I9DCN9</accession>
<organism evidence="2">
    <name type="scientific">Cucumis melo</name>
    <name type="common">Muskmelon</name>
    <dbReference type="NCBI Taxonomy" id="3656"/>
    <lineage>
        <taxon>Eukaryota</taxon>
        <taxon>Viridiplantae</taxon>
        <taxon>Streptophyta</taxon>
        <taxon>Embryophyta</taxon>
        <taxon>Tracheophyta</taxon>
        <taxon>Spermatophyta</taxon>
        <taxon>Magnoliopsida</taxon>
        <taxon>eudicotyledons</taxon>
        <taxon>Gunneridae</taxon>
        <taxon>Pentapetalae</taxon>
        <taxon>rosids</taxon>
        <taxon>fabids</taxon>
        <taxon>Cucurbitales</taxon>
        <taxon>Cucurbitaceae</taxon>
        <taxon>Benincaseae</taxon>
        <taxon>Cucumis</taxon>
    </lineage>
</organism>
<dbReference type="EnsemblPlants" id="MELO3C016069.2.1">
    <property type="protein sequence ID" value="MELO3C016069.2.1"/>
    <property type="gene ID" value="MELO3C016069.2"/>
</dbReference>
<sequence>MFYKGYIIEEEHYAMVEGKKVDFGPDAINQLFGLEAKEIEHAIFKNPQERDLEDALKRVAWPRTKWDIMPTGKYQLFLQNLNTEAIIWLVFVKNDIRPTRHDSTISMEHIMLVYCIMEHLLVNIVEIISEHIIAWVKHPRRTRPFSHLIEKLCLKACPTSEQLA</sequence>
<dbReference type="AlphaFoldDB" id="A0A9I9DCN9"/>
<evidence type="ECO:0000313" key="2">
    <source>
        <dbReference type="EnsemblPlants" id="MELO3C016069.2.1"/>
    </source>
</evidence>
<protein>
    <recommendedName>
        <fullName evidence="1">Putative plant transposon protein domain-containing protein</fullName>
    </recommendedName>
</protein>
<dbReference type="Pfam" id="PF20167">
    <property type="entry name" value="Transposase_32"/>
    <property type="match status" value="1"/>
</dbReference>
<dbReference type="InterPro" id="IPR046796">
    <property type="entry name" value="Transposase_32_dom"/>
</dbReference>
<name>A0A9I9DCN9_CUCME</name>
<reference evidence="2" key="1">
    <citation type="submission" date="2023-03" db="UniProtKB">
        <authorList>
            <consortium name="EnsemblPlants"/>
        </authorList>
    </citation>
    <scope>IDENTIFICATION</scope>
</reference>
<dbReference type="Gramene" id="MELO3C016069.2.1">
    <property type="protein sequence ID" value="MELO3C016069.2.1"/>
    <property type="gene ID" value="MELO3C016069.2"/>
</dbReference>
<feature type="domain" description="Putative plant transposon protein" evidence="1">
    <location>
        <begin position="10"/>
        <end position="156"/>
    </location>
</feature>